<dbReference type="Proteomes" id="UP000198836">
    <property type="component" value="Unassembled WGS sequence"/>
</dbReference>
<dbReference type="GO" id="GO:0000160">
    <property type="term" value="P:phosphorelay signal transduction system"/>
    <property type="evidence" value="ECO:0007669"/>
    <property type="project" value="InterPro"/>
</dbReference>
<dbReference type="InterPro" id="IPR050595">
    <property type="entry name" value="Bact_response_regulator"/>
</dbReference>
<dbReference type="AlphaFoldDB" id="A0A1I0TRS3"/>
<protein>
    <submittedName>
        <fullName evidence="4">Response regulator receiver domain-containing protein</fullName>
    </submittedName>
</protein>
<reference evidence="5" key="1">
    <citation type="submission" date="2016-10" db="EMBL/GenBank/DDBJ databases">
        <authorList>
            <person name="Varghese N."/>
            <person name="Submissions S."/>
        </authorList>
    </citation>
    <scope>NUCLEOTIDE SEQUENCE [LARGE SCALE GENOMIC DNA]</scope>
    <source>
        <strain evidence="5">DSM 18130</strain>
    </source>
</reference>
<dbReference type="InterPro" id="IPR001789">
    <property type="entry name" value="Sig_transdc_resp-reg_receiver"/>
</dbReference>
<organism evidence="4 5">
    <name type="scientific">Pedobacter suwonensis</name>
    <dbReference type="NCBI Taxonomy" id="332999"/>
    <lineage>
        <taxon>Bacteria</taxon>
        <taxon>Pseudomonadati</taxon>
        <taxon>Bacteroidota</taxon>
        <taxon>Sphingobacteriia</taxon>
        <taxon>Sphingobacteriales</taxon>
        <taxon>Sphingobacteriaceae</taxon>
        <taxon>Pedobacter</taxon>
    </lineage>
</organism>
<dbReference type="SUPFAM" id="SSF52172">
    <property type="entry name" value="CheY-like"/>
    <property type="match status" value="1"/>
</dbReference>
<evidence type="ECO:0000313" key="4">
    <source>
        <dbReference type="EMBL" id="SFA54459.1"/>
    </source>
</evidence>
<dbReference type="STRING" id="332999.SAMN04488511_113136"/>
<dbReference type="RefSeq" id="WP_244278849.1">
    <property type="nucleotide sequence ID" value="NZ_CP031708.1"/>
</dbReference>
<keyword evidence="5" id="KW-1185">Reference proteome</keyword>
<dbReference type="Gene3D" id="3.40.50.2300">
    <property type="match status" value="1"/>
</dbReference>
<dbReference type="GeneID" id="96613606"/>
<evidence type="ECO:0000259" key="3">
    <source>
        <dbReference type="PROSITE" id="PS50110"/>
    </source>
</evidence>
<dbReference type="PANTHER" id="PTHR44591">
    <property type="entry name" value="STRESS RESPONSE REGULATOR PROTEIN 1"/>
    <property type="match status" value="1"/>
</dbReference>
<feature type="domain" description="Response regulatory" evidence="3">
    <location>
        <begin position="14"/>
        <end position="128"/>
    </location>
</feature>
<evidence type="ECO:0000256" key="1">
    <source>
        <dbReference type="ARBA" id="ARBA00022553"/>
    </source>
</evidence>
<feature type="modified residue" description="4-aspartylphosphate" evidence="2">
    <location>
        <position position="63"/>
    </location>
</feature>
<proteinExistence type="predicted"/>
<sequence length="129" mass="14782">MVILIHMGTMMKKKIMVLEDDRDIREIIGLLLDEENYEVKLYPDIRSFRKDLLFTDPSLVILDVRLPDGNGHDLCREVKNDQRTLGVPVLMMSAHCSVADVNRKCHPDDFIAKPFSIDDFVARVNAVVN</sequence>
<dbReference type="Pfam" id="PF00072">
    <property type="entry name" value="Response_reg"/>
    <property type="match status" value="1"/>
</dbReference>
<accession>A0A1I0TRS3</accession>
<dbReference type="SMART" id="SM00448">
    <property type="entry name" value="REC"/>
    <property type="match status" value="1"/>
</dbReference>
<dbReference type="PROSITE" id="PS50110">
    <property type="entry name" value="RESPONSE_REGULATORY"/>
    <property type="match status" value="1"/>
</dbReference>
<evidence type="ECO:0000256" key="2">
    <source>
        <dbReference type="PROSITE-ProRule" id="PRU00169"/>
    </source>
</evidence>
<dbReference type="PANTHER" id="PTHR44591:SF3">
    <property type="entry name" value="RESPONSE REGULATORY DOMAIN-CONTAINING PROTEIN"/>
    <property type="match status" value="1"/>
</dbReference>
<evidence type="ECO:0000313" key="5">
    <source>
        <dbReference type="Proteomes" id="UP000198836"/>
    </source>
</evidence>
<keyword evidence="1 2" id="KW-0597">Phosphoprotein</keyword>
<dbReference type="InterPro" id="IPR011006">
    <property type="entry name" value="CheY-like_superfamily"/>
</dbReference>
<dbReference type="EMBL" id="FOJM01000013">
    <property type="protein sequence ID" value="SFA54459.1"/>
    <property type="molecule type" value="Genomic_DNA"/>
</dbReference>
<gene>
    <name evidence="4" type="ORF">SAMN04488511_113136</name>
</gene>
<name>A0A1I0TRS3_9SPHI</name>